<dbReference type="InterPro" id="IPR017853">
    <property type="entry name" value="GH"/>
</dbReference>
<accession>A0A7S3GK93</accession>
<dbReference type="InterPro" id="IPR051923">
    <property type="entry name" value="Glycosyl_Hydrolase_39"/>
</dbReference>
<evidence type="ECO:0008006" key="3">
    <source>
        <dbReference type="Google" id="ProtNLM"/>
    </source>
</evidence>
<proteinExistence type="predicted"/>
<sequence>MGQCRPRSLSTAIVGWCALCFSILSAVASLPDGSFPSSFGTNIHFTQPRQYEMEQLASTGLKWVRMDFSWASIETAKGVYDFTSYDVLVGALLDHNMSAIFILDYMNPLYDGGLSPYTEEGRRAFSSWAANATLHFAGKGIVWEVYNEPNINVFWHPSPNATNYALLAKAASAAIKEATPSEIVVAPATSCIDFDYLDAIFSPPLSLLDSLDGVSVHPYRDTPPETAMGDWQQLRALVEKYAKGRHIPLLSSEWGYSSLYPGWDRETQAKVAVRMFLVNAASNVSLSIWYDWQNDGTDYLNLEHHFGLVFNPYLGEEGRALMPKPSFHAVQTAMAVLDGYRFVERVDAGDDDAYVFHLQASPSSGRTGMLAVWTPNESRIPLKTTFKLPLSSPKCVGVTSMFGDALPALCPDSSMVVTFPLDNGVVFLGPF</sequence>
<name>A0A7S3GK93_9EUKA</name>
<dbReference type="EMBL" id="HBIB01047542">
    <property type="protein sequence ID" value="CAE0268922.1"/>
    <property type="molecule type" value="Transcribed_RNA"/>
</dbReference>
<protein>
    <recommendedName>
        <fullName evidence="3">Glycoside hydrolase family 5 domain-containing protein</fullName>
    </recommendedName>
</protein>
<evidence type="ECO:0000256" key="1">
    <source>
        <dbReference type="SAM" id="SignalP"/>
    </source>
</evidence>
<evidence type="ECO:0000313" key="2">
    <source>
        <dbReference type="EMBL" id="CAE0268922.1"/>
    </source>
</evidence>
<organism evidence="2">
    <name type="scientific">Palpitomonas bilix</name>
    <dbReference type="NCBI Taxonomy" id="652834"/>
    <lineage>
        <taxon>Eukaryota</taxon>
        <taxon>Eukaryota incertae sedis</taxon>
    </lineage>
</organism>
<keyword evidence="1" id="KW-0732">Signal</keyword>
<feature type="signal peptide" evidence="1">
    <location>
        <begin position="1"/>
        <end position="29"/>
    </location>
</feature>
<gene>
    <name evidence="2" type="ORF">PBIL07802_LOCUS31275</name>
</gene>
<dbReference type="GO" id="GO:0004553">
    <property type="term" value="F:hydrolase activity, hydrolyzing O-glycosyl compounds"/>
    <property type="evidence" value="ECO:0007669"/>
    <property type="project" value="TreeGrafter"/>
</dbReference>
<dbReference type="AlphaFoldDB" id="A0A7S3GK93"/>
<reference evidence="2" key="1">
    <citation type="submission" date="2021-01" db="EMBL/GenBank/DDBJ databases">
        <authorList>
            <person name="Corre E."/>
            <person name="Pelletier E."/>
            <person name="Niang G."/>
            <person name="Scheremetjew M."/>
            <person name="Finn R."/>
            <person name="Kale V."/>
            <person name="Holt S."/>
            <person name="Cochrane G."/>
            <person name="Meng A."/>
            <person name="Brown T."/>
            <person name="Cohen L."/>
        </authorList>
    </citation>
    <scope>NUCLEOTIDE SEQUENCE</scope>
    <source>
        <strain evidence="2">NIES-2562</strain>
    </source>
</reference>
<dbReference type="Gene3D" id="3.20.20.80">
    <property type="entry name" value="Glycosidases"/>
    <property type="match status" value="1"/>
</dbReference>
<dbReference type="SUPFAM" id="SSF51445">
    <property type="entry name" value="(Trans)glycosidases"/>
    <property type="match status" value="1"/>
</dbReference>
<feature type="chain" id="PRO_5030818261" description="Glycoside hydrolase family 5 domain-containing protein" evidence="1">
    <location>
        <begin position="30"/>
        <end position="431"/>
    </location>
</feature>
<dbReference type="PANTHER" id="PTHR12631:SF10">
    <property type="entry name" value="BETA-XYLOSIDASE-LIKE PROTEIN-RELATED"/>
    <property type="match status" value="1"/>
</dbReference>
<dbReference type="PANTHER" id="PTHR12631">
    <property type="entry name" value="ALPHA-L-IDURONIDASE"/>
    <property type="match status" value="1"/>
</dbReference>